<evidence type="ECO:0000313" key="1">
    <source>
        <dbReference type="EMBL" id="CAK7943296.1"/>
    </source>
</evidence>
<name>A0AAV1V8P6_9STRA</name>
<evidence type="ECO:0000313" key="2">
    <source>
        <dbReference type="Proteomes" id="UP001162060"/>
    </source>
</evidence>
<dbReference type="AlphaFoldDB" id="A0AAV1V8P6"/>
<comment type="caution">
    <text evidence="1">The sequence shown here is derived from an EMBL/GenBank/DDBJ whole genome shotgun (WGS) entry which is preliminary data.</text>
</comment>
<gene>
    <name evidence="1" type="ORF">PM001_LOCUS28446</name>
</gene>
<dbReference type="EMBL" id="CAKLBY020000297">
    <property type="protein sequence ID" value="CAK7943296.1"/>
    <property type="molecule type" value="Genomic_DNA"/>
</dbReference>
<dbReference type="Proteomes" id="UP001162060">
    <property type="component" value="Unassembled WGS sequence"/>
</dbReference>
<proteinExistence type="predicted"/>
<sequence length="145" mass="16228">MLSEVHIVGVDSIVVKYKLKKLYKMETMIRVRACMLPATSKPRVDARSRRPVTACNHRLSQSHFSRPASLGSGYYRHGDNGRDRSEKGTLRMRLSSGQKFRNAHFLMTRVRFLVPIAVGNTSADFINGTCVLGCQATGTNVESIR</sequence>
<protein>
    <submittedName>
        <fullName evidence="1">Uncharacterized protein</fullName>
    </submittedName>
</protein>
<accession>A0AAV1V8P6</accession>
<reference evidence="1" key="1">
    <citation type="submission" date="2024-01" db="EMBL/GenBank/DDBJ databases">
        <authorList>
            <person name="Webb A."/>
        </authorList>
    </citation>
    <scope>NUCLEOTIDE SEQUENCE</scope>
    <source>
        <strain evidence="1">Pm1</strain>
    </source>
</reference>
<organism evidence="1 2">
    <name type="scientific">Peronospora matthiolae</name>
    <dbReference type="NCBI Taxonomy" id="2874970"/>
    <lineage>
        <taxon>Eukaryota</taxon>
        <taxon>Sar</taxon>
        <taxon>Stramenopiles</taxon>
        <taxon>Oomycota</taxon>
        <taxon>Peronosporomycetes</taxon>
        <taxon>Peronosporales</taxon>
        <taxon>Peronosporaceae</taxon>
        <taxon>Peronospora</taxon>
    </lineage>
</organism>